<proteinExistence type="predicted"/>
<sequence>MTMTPRTNNMLSTDDLNCTTDVGAHAAVGAADEELPTVGHFIGGEAVTHAQRHAEVTNPAQGRTTGRVALADRQQVRDAVDVAAAAQRSWRRVGLTKRAQVMFRARQILEDRRAELAATITVEHGKVLSDAEGEITRGLENVDFCAGLTHHLKGEYAEQVATGVDVHQVRQPLGVVACITPFNFPAMVPLWMITTAIAAGNAVILKPSERAPSAALQIAEAFREAGLPDGVLNVVQGDKEAADQLLIDPAVAAVSFVGSTPIARHIYSTCAAHGKRVQALGGAKNHMVVMPDADLDAAADAAVSAAYGSAGERCMAISVVVAVGDIADSLVERIRARAESLRIGDGTDPASEMGPLITEEALERVSGYVDGAAQEGAAVILDGRDLRGPAEGYFIGPSLLDHVRPGMKVYDDEIFGPVLSVVRVDSYDDGVELINANSYANGTAVFTRDGKTAREFEFDIEVGMVGINVPIPVPAGAFSFGGWKDSLFGDTHMYGPEAFNFYTRRKVVTSRWPESSESQVDLGFPTH</sequence>
<evidence type="ECO:0000313" key="6">
    <source>
        <dbReference type="Proteomes" id="UP001501736"/>
    </source>
</evidence>
<evidence type="ECO:0000313" key="5">
    <source>
        <dbReference type="EMBL" id="GAA3287639.1"/>
    </source>
</evidence>
<dbReference type="EC" id="1.2.1.27" evidence="1"/>
<dbReference type="SUPFAM" id="SSF53720">
    <property type="entry name" value="ALDH-like"/>
    <property type="match status" value="1"/>
</dbReference>
<evidence type="ECO:0000256" key="1">
    <source>
        <dbReference type="ARBA" id="ARBA00013048"/>
    </source>
</evidence>
<dbReference type="InterPro" id="IPR010061">
    <property type="entry name" value="MeMal-semiAld_DH"/>
</dbReference>
<accession>A0ABP6RET0</accession>
<reference evidence="6" key="1">
    <citation type="journal article" date="2019" name="Int. J. Syst. Evol. Microbiol.">
        <title>The Global Catalogue of Microorganisms (GCM) 10K type strain sequencing project: providing services to taxonomists for standard genome sequencing and annotation.</title>
        <authorList>
            <consortium name="The Broad Institute Genomics Platform"/>
            <consortium name="The Broad Institute Genome Sequencing Center for Infectious Disease"/>
            <person name="Wu L."/>
            <person name="Ma J."/>
        </authorList>
    </citation>
    <scope>NUCLEOTIDE SEQUENCE [LARGE SCALE GENOMIC DNA]</scope>
    <source>
        <strain evidence="6">JCM 11483</strain>
    </source>
</reference>
<dbReference type="InterPro" id="IPR016160">
    <property type="entry name" value="Ald_DH_CS_CYS"/>
</dbReference>
<name>A0ABP6RET0_9MICC</name>
<dbReference type="NCBIfam" id="TIGR01722">
    <property type="entry name" value="MMSDH"/>
    <property type="match status" value="1"/>
</dbReference>
<dbReference type="PANTHER" id="PTHR43866">
    <property type="entry name" value="MALONATE-SEMIALDEHYDE DEHYDROGENASE"/>
    <property type="match status" value="1"/>
</dbReference>
<keyword evidence="3" id="KW-0520">NAD</keyword>
<dbReference type="CDD" id="cd07085">
    <property type="entry name" value="ALDH_F6_MMSDH"/>
    <property type="match status" value="1"/>
</dbReference>
<evidence type="ECO:0000256" key="2">
    <source>
        <dbReference type="ARBA" id="ARBA00023002"/>
    </source>
</evidence>
<comment type="caution">
    <text evidence="5">The sequence shown here is derived from an EMBL/GenBank/DDBJ whole genome shotgun (WGS) entry which is preliminary data.</text>
</comment>
<dbReference type="EMBL" id="BAAAYG010000012">
    <property type="protein sequence ID" value="GAA3287639.1"/>
    <property type="molecule type" value="Genomic_DNA"/>
</dbReference>
<gene>
    <name evidence="5" type="ORF">GCM10020260_24530</name>
</gene>
<dbReference type="InterPro" id="IPR015590">
    <property type="entry name" value="Aldehyde_DH_dom"/>
</dbReference>
<feature type="domain" description="Aldehyde dehydrogenase" evidence="4">
    <location>
        <begin position="50"/>
        <end position="508"/>
    </location>
</feature>
<dbReference type="Gene3D" id="3.40.309.10">
    <property type="entry name" value="Aldehyde Dehydrogenase, Chain A, domain 2"/>
    <property type="match status" value="1"/>
</dbReference>
<dbReference type="Pfam" id="PF00171">
    <property type="entry name" value="Aldedh"/>
    <property type="match status" value="1"/>
</dbReference>
<dbReference type="InterPro" id="IPR016161">
    <property type="entry name" value="Ald_DH/histidinol_DH"/>
</dbReference>
<protein>
    <recommendedName>
        <fullName evidence="1">methylmalonate-semialdehyde dehydrogenase (CoA acylating)</fullName>
        <ecNumber evidence="1">1.2.1.27</ecNumber>
    </recommendedName>
</protein>
<evidence type="ECO:0000256" key="3">
    <source>
        <dbReference type="ARBA" id="ARBA00023027"/>
    </source>
</evidence>
<dbReference type="Proteomes" id="UP001501736">
    <property type="component" value="Unassembled WGS sequence"/>
</dbReference>
<dbReference type="PANTHER" id="PTHR43866:SF4">
    <property type="entry name" value="MALONATE-SEMIALDEHYDE DEHYDROGENASE"/>
    <property type="match status" value="1"/>
</dbReference>
<dbReference type="InterPro" id="IPR016162">
    <property type="entry name" value="Ald_DH_N"/>
</dbReference>
<keyword evidence="2" id="KW-0560">Oxidoreductase</keyword>
<dbReference type="Gene3D" id="3.40.605.10">
    <property type="entry name" value="Aldehyde Dehydrogenase, Chain A, domain 1"/>
    <property type="match status" value="1"/>
</dbReference>
<dbReference type="PROSITE" id="PS00070">
    <property type="entry name" value="ALDEHYDE_DEHYDR_CYS"/>
    <property type="match status" value="1"/>
</dbReference>
<dbReference type="InterPro" id="IPR016163">
    <property type="entry name" value="Ald_DH_C"/>
</dbReference>
<organism evidence="5 6">
    <name type="scientific">Nesterenkonia halobia</name>
    <dbReference type="NCBI Taxonomy" id="37922"/>
    <lineage>
        <taxon>Bacteria</taxon>
        <taxon>Bacillati</taxon>
        <taxon>Actinomycetota</taxon>
        <taxon>Actinomycetes</taxon>
        <taxon>Micrococcales</taxon>
        <taxon>Micrococcaceae</taxon>
        <taxon>Nesterenkonia</taxon>
    </lineage>
</organism>
<keyword evidence="6" id="KW-1185">Reference proteome</keyword>
<evidence type="ECO:0000259" key="4">
    <source>
        <dbReference type="Pfam" id="PF00171"/>
    </source>
</evidence>